<dbReference type="GO" id="GO:0005634">
    <property type="term" value="C:nucleus"/>
    <property type="evidence" value="ECO:0007669"/>
    <property type="project" value="UniProtKB-SubCell"/>
</dbReference>
<comment type="subcellular location">
    <subcellularLocation>
        <location evidence="1 8">Nucleus</location>
    </subcellularLocation>
</comment>
<dbReference type="Gene3D" id="1.10.10.60">
    <property type="entry name" value="Homeodomain-like"/>
    <property type="match status" value="1"/>
</dbReference>
<dbReference type="CDD" id="cd00086">
    <property type="entry name" value="homeodomain"/>
    <property type="match status" value="1"/>
</dbReference>
<evidence type="ECO:0000256" key="6">
    <source>
        <dbReference type="ARBA" id="ARBA00023163"/>
    </source>
</evidence>
<evidence type="ECO:0000256" key="7">
    <source>
        <dbReference type="ARBA" id="ARBA00023242"/>
    </source>
</evidence>
<dbReference type="Pfam" id="PF05920">
    <property type="entry name" value="Homeobox_KN"/>
    <property type="match status" value="1"/>
</dbReference>
<dbReference type="SMART" id="SM00574">
    <property type="entry name" value="POX"/>
    <property type="match status" value="1"/>
</dbReference>
<evidence type="ECO:0000256" key="3">
    <source>
        <dbReference type="ARBA" id="ARBA00023015"/>
    </source>
</evidence>
<evidence type="ECO:0000256" key="5">
    <source>
        <dbReference type="ARBA" id="ARBA00023155"/>
    </source>
</evidence>
<comment type="similarity">
    <text evidence="2">Belongs to the TALE/BELL homeobox family.</text>
</comment>
<feature type="DNA-binding region" description="Homeobox" evidence="8">
    <location>
        <begin position="426"/>
        <end position="488"/>
    </location>
</feature>
<evidence type="ECO:0000256" key="8">
    <source>
        <dbReference type="PROSITE-ProRule" id="PRU00108"/>
    </source>
</evidence>
<keyword evidence="6" id="KW-0804">Transcription</keyword>
<keyword evidence="12" id="KW-1185">Reference proteome</keyword>
<proteinExistence type="inferred from homology"/>
<dbReference type="PANTHER" id="PTHR11850">
    <property type="entry name" value="HOMEOBOX PROTEIN TRANSCRIPTION FACTORS"/>
    <property type="match status" value="1"/>
</dbReference>
<dbReference type="OrthoDB" id="10056939at2759"/>
<gene>
    <name evidence="11" type="ORF">FH972_013883</name>
</gene>
<evidence type="ECO:0000259" key="10">
    <source>
        <dbReference type="PROSITE" id="PS50071"/>
    </source>
</evidence>
<feature type="region of interest" description="Disordered" evidence="9">
    <location>
        <begin position="265"/>
        <end position="303"/>
    </location>
</feature>
<keyword evidence="4 8" id="KW-0238">DNA-binding</keyword>
<dbReference type="PROSITE" id="PS50071">
    <property type="entry name" value="HOMEOBOX_2"/>
    <property type="match status" value="1"/>
</dbReference>
<evidence type="ECO:0000256" key="1">
    <source>
        <dbReference type="ARBA" id="ARBA00004123"/>
    </source>
</evidence>
<keyword evidence="7 8" id="KW-0539">Nucleus</keyword>
<dbReference type="InterPro" id="IPR009057">
    <property type="entry name" value="Homeodomain-like_sf"/>
</dbReference>
<dbReference type="InterPro" id="IPR006563">
    <property type="entry name" value="POX_dom"/>
</dbReference>
<dbReference type="GO" id="GO:0006355">
    <property type="term" value="P:regulation of DNA-templated transcription"/>
    <property type="evidence" value="ECO:0007669"/>
    <property type="project" value="InterPro"/>
</dbReference>
<dbReference type="InterPro" id="IPR050224">
    <property type="entry name" value="TALE_homeobox"/>
</dbReference>
<name>A0A5N6R830_9ROSI</name>
<feature type="domain" description="Homeobox" evidence="10">
    <location>
        <begin position="424"/>
        <end position="487"/>
    </location>
</feature>
<dbReference type="EMBL" id="CM017325">
    <property type="protein sequence ID" value="KAE8057171.1"/>
    <property type="molecule type" value="Genomic_DNA"/>
</dbReference>
<dbReference type="Proteomes" id="UP000327013">
    <property type="component" value="Chromosome 5"/>
</dbReference>
<dbReference type="InterPro" id="IPR008422">
    <property type="entry name" value="KN_HD"/>
</dbReference>
<evidence type="ECO:0000256" key="2">
    <source>
        <dbReference type="ARBA" id="ARBA00006454"/>
    </source>
</evidence>
<dbReference type="EMBL" id="CM017325">
    <property type="protein sequence ID" value="KAE8057172.1"/>
    <property type="molecule type" value="Genomic_DNA"/>
</dbReference>
<keyword evidence="5 8" id="KW-0371">Homeobox</keyword>
<protein>
    <recommendedName>
        <fullName evidence="10">Homeobox domain-containing protein</fullName>
    </recommendedName>
</protein>
<keyword evidence="3" id="KW-0805">Transcription regulation</keyword>
<sequence>MATYFPSVTNQRDALLTPYLGDQKFTSYSEAPLHPGNVMMYLNQPSSGSYSDILSGSSLSPQNCYGSAGGRNEMMFIPPTSDRVSMQSIDGQFNAVTGEPLGNSVNGVIPRTQLGVPDGEQNIQCQGLSLSLGTQIPSSVSVASFGSRYPNACPSSFLNTSLPLLRNGAISCEGDESNQGKELRTAECLLSGFSGGNHDNTRTETFCNPHSTMSPKEMLSDRYPYEQSSFTSSILNSKYLKAAQQLLDELVNVWRALKQRGSIKHQNNQGIGLDGSKETDGRSNSQSVHKSSDPGDLTNNSSCELSPAELQDLQNKKTRLLSMLDEVDRRYKQYYDQMQIVVSSFDMVAGYGAAEPYTALALQTISRHFRCLRDAITGQIQAAQKSLGEQDTSPLGQGGVIPRLRYVDQQLRQQRTLQQFGVMRHAWRPQRGLPESSVSILRAWLFEHFLHPYPKDSEKILLARQTGLTRNQVANWFINARVRLWKPMVEEMYKEEFCESEMNPKSSPENAPRAPRGNFQAFEDRGEELQESKSVHIPTVEINRQTATIGFESSAHRELQGDQRPNMDNHSLYSDEIIPPHQSGGGSLMAAAATYDMSELGSFVDGSRVSLALKLRHCESDGFPMSGDPNSRGNNAVTTSAEPDSLDFQCVDLGKQHHRFDNSHMLHDFVV</sequence>
<evidence type="ECO:0000256" key="9">
    <source>
        <dbReference type="SAM" id="MobiDB-lite"/>
    </source>
</evidence>
<reference evidence="11 12" key="1">
    <citation type="submission" date="2019-06" db="EMBL/GenBank/DDBJ databases">
        <title>A chromosomal-level reference genome of Carpinus fangiana (Coryloideae, Betulaceae).</title>
        <authorList>
            <person name="Yang X."/>
            <person name="Wang Z."/>
            <person name="Zhang L."/>
            <person name="Hao G."/>
            <person name="Liu J."/>
            <person name="Yang Y."/>
        </authorList>
    </citation>
    <scope>NUCLEOTIDE SEQUENCE [LARGE SCALE GENOMIC DNA]</scope>
    <source>
        <strain evidence="11">Cfa_2016G</strain>
        <tissue evidence="11">Leaf</tissue>
    </source>
</reference>
<dbReference type="Pfam" id="PF07526">
    <property type="entry name" value="POX"/>
    <property type="match status" value="1"/>
</dbReference>
<dbReference type="SUPFAM" id="SSF46689">
    <property type="entry name" value="Homeodomain-like"/>
    <property type="match status" value="1"/>
</dbReference>
<dbReference type="AlphaFoldDB" id="A0A5N6R830"/>
<organism evidence="11 12">
    <name type="scientific">Carpinus fangiana</name>
    <dbReference type="NCBI Taxonomy" id="176857"/>
    <lineage>
        <taxon>Eukaryota</taxon>
        <taxon>Viridiplantae</taxon>
        <taxon>Streptophyta</taxon>
        <taxon>Embryophyta</taxon>
        <taxon>Tracheophyta</taxon>
        <taxon>Spermatophyta</taxon>
        <taxon>Magnoliopsida</taxon>
        <taxon>eudicotyledons</taxon>
        <taxon>Gunneridae</taxon>
        <taxon>Pentapetalae</taxon>
        <taxon>rosids</taxon>
        <taxon>fabids</taxon>
        <taxon>Fagales</taxon>
        <taxon>Betulaceae</taxon>
        <taxon>Carpinus</taxon>
    </lineage>
</organism>
<accession>A0A5N6R830</accession>
<evidence type="ECO:0000256" key="4">
    <source>
        <dbReference type="ARBA" id="ARBA00023125"/>
    </source>
</evidence>
<dbReference type="GO" id="GO:0003677">
    <property type="term" value="F:DNA binding"/>
    <property type="evidence" value="ECO:0007669"/>
    <property type="project" value="UniProtKB-UniRule"/>
</dbReference>
<dbReference type="InterPro" id="IPR001356">
    <property type="entry name" value="HD"/>
</dbReference>
<evidence type="ECO:0000313" key="12">
    <source>
        <dbReference type="Proteomes" id="UP000327013"/>
    </source>
</evidence>
<evidence type="ECO:0000313" key="11">
    <source>
        <dbReference type="EMBL" id="KAE8057172.1"/>
    </source>
</evidence>
<dbReference type="SMART" id="SM00389">
    <property type="entry name" value="HOX"/>
    <property type="match status" value="1"/>
</dbReference>